<evidence type="ECO:0008006" key="6">
    <source>
        <dbReference type="Google" id="ProtNLM"/>
    </source>
</evidence>
<evidence type="ECO:0000256" key="3">
    <source>
        <dbReference type="SAM" id="SignalP"/>
    </source>
</evidence>
<accession>A0A1H1UF54</accession>
<evidence type="ECO:0000313" key="4">
    <source>
        <dbReference type="EMBL" id="SDS71093.1"/>
    </source>
</evidence>
<evidence type="ECO:0000256" key="1">
    <source>
        <dbReference type="SAM" id="MobiDB-lite"/>
    </source>
</evidence>
<proteinExistence type="predicted"/>
<keyword evidence="2" id="KW-0472">Membrane</keyword>
<dbReference type="Proteomes" id="UP000199700">
    <property type="component" value="Chromosome"/>
</dbReference>
<reference evidence="4" key="1">
    <citation type="submission" date="2016-10" db="EMBL/GenBank/DDBJ databases">
        <authorList>
            <person name="Varghese N."/>
            <person name="Submissions S."/>
        </authorList>
    </citation>
    <scope>NUCLEOTIDE SEQUENCE [LARGE SCALE GENOMIC DNA]</scope>
    <source>
        <strain evidence="4">DSM 22082</strain>
    </source>
</reference>
<feature type="region of interest" description="Disordered" evidence="1">
    <location>
        <begin position="34"/>
        <end position="61"/>
    </location>
</feature>
<keyword evidence="5" id="KW-1185">Reference proteome</keyword>
<feature type="compositionally biased region" description="Polar residues" evidence="1">
    <location>
        <begin position="49"/>
        <end position="61"/>
    </location>
</feature>
<organism evidence="4 5">
    <name type="scientific">Brevibacterium sandarakinum</name>
    <dbReference type="NCBI Taxonomy" id="629680"/>
    <lineage>
        <taxon>Bacteria</taxon>
        <taxon>Bacillati</taxon>
        <taxon>Actinomycetota</taxon>
        <taxon>Actinomycetes</taxon>
        <taxon>Micrococcales</taxon>
        <taxon>Brevibacteriaceae</taxon>
        <taxon>Brevibacterium</taxon>
    </lineage>
</organism>
<dbReference type="RefSeq" id="WP_092106218.1">
    <property type="nucleotide sequence ID" value="NZ_LT629739.1"/>
</dbReference>
<dbReference type="EMBL" id="LT629739">
    <property type="protein sequence ID" value="SDS71093.1"/>
    <property type="molecule type" value="Genomic_DNA"/>
</dbReference>
<sequence>MRQLRRRLPVIGTTIALIAGSTLLASPATAAPELGPQLSTYEGEPDFTGVTTNPETDNQGGVENATMYGAYIPSSGPLSGKRVWCIDRGLTQPMGSGYDEGGKSTVEAPELAYILAKWDEPRSDMADQMAHDMAIGEHVHSSDEIDHRDILDDRSLKEVTDGIGWNEDSKNLKDLGAEAFYDEVLPEAYDLSARMGDEAEKYAGDGTYKAKVTIDEDSSAAVVSLVNSEGASVPGFDGELTVDGAEAETTTITSGEEPVEVPLDFADEVPDASVSVTFSGLPTGSVTKWDPKDFDADDYDRANLQSVIEGQETTAEASDSYQGPYTPQVSSQVSVDEIAELPAKVTDKVRLENCAPGEPVEDTKVEAYAEEGRITQSEDAPGDAELIETFTPDVTCDDDGTAEFETDALELDADFVKPGEEKSVTFVASAPAAGANEAWSHNYGVPSETVAITMPEAEKPDDNPVVETGAYVDAADGGTNWKLIGGVGLLVVAGGLIIGTLRLRMKGN</sequence>
<evidence type="ECO:0000256" key="2">
    <source>
        <dbReference type="SAM" id="Phobius"/>
    </source>
</evidence>
<feature type="chain" id="PRO_5009262105" description="TQXA domain-containing protein" evidence="3">
    <location>
        <begin position="31"/>
        <end position="508"/>
    </location>
</feature>
<gene>
    <name evidence="4" type="ORF">SAMN04489751_2657</name>
</gene>
<keyword evidence="2" id="KW-1133">Transmembrane helix</keyword>
<protein>
    <recommendedName>
        <fullName evidence="6">TQXA domain-containing protein</fullName>
    </recommendedName>
</protein>
<evidence type="ECO:0000313" key="5">
    <source>
        <dbReference type="Proteomes" id="UP000199700"/>
    </source>
</evidence>
<feature type="transmembrane region" description="Helical" evidence="2">
    <location>
        <begin position="483"/>
        <end position="503"/>
    </location>
</feature>
<keyword evidence="3" id="KW-0732">Signal</keyword>
<dbReference type="AlphaFoldDB" id="A0A1H1UF54"/>
<feature type="signal peptide" evidence="3">
    <location>
        <begin position="1"/>
        <end position="30"/>
    </location>
</feature>
<dbReference type="OrthoDB" id="4797610at2"/>
<name>A0A1H1UF54_BRESA</name>
<keyword evidence="2" id="KW-0812">Transmembrane</keyword>